<gene>
    <name evidence="6" type="primary">ttrB_1</name>
    <name evidence="6" type="ORF">MOHU_05510</name>
</gene>
<dbReference type="PANTHER" id="PTHR43177:SF3">
    <property type="entry name" value="PROTEIN NRFC HOMOLOG"/>
    <property type="match status" value="1"/>
</dbReference>
<dbReference type="RefSeq" id="WP_106004564.1">
    <property type="nucleotide sequence ID" value="NZ_CP136419.1"/>
</dbReference>
<evidence type="ECO:0000313" key="7">
    <source>
        <dbReference type="Proteomes" id="UP000238415"/>
    </source>
</evidence>
<dbReference type="SUPFAM" id="SSF54862">
    <property type="entry name" value="4Fe-4S ferredoxins"/>
    <property type="match status" value="1"/>
</dbReference>
<dbReference type="PANTHER" id="PTHR43177">
    <property type="entry name" value="PROTEIN NRFC"/>
    <property type="match status" value="1"/>
</dbReference>
<dbReference type="EMBL" id="PVXM01000006">
    <property type="protein sequence ID" value="PRR75044.1"/>
    <property type="molecule type" value="Genomic_DNA"/>
</dbReference>
<dbReference type="AlphaFoldDB" id="A0A2T0AWC7"/>
<keyword evidence="7" id="KW-1185">Reference proteome</keyword>
<proteinExistence type="predicted"/>
<dbReference type="InterPro" id="IPR017896">
    <property type="entry name" value="4Fe4S_Fe-S-bd"/>
</dbReference>
<name>A0A2T0AWC7_9FIRM</name>
<organism evidence="6 7">
    <name type="scientific">Neomoorella humiferrea</name>
    <dbReference type="NCBI Taxonomy" id="676965"/>
    <lineage>
        <taxon>Bacteria</taxon>
        <taxon>Bacillati</taxon>
        <taxon>Bacillota</taxon>
        <taxon>Clostridia</taxon>
        <taxon>Neomoorellales</taxon>
        <taxon>Neomoorellaceae</taxon>
        <taxon>Neomoorella</taxon>
    </lineage>
</organism>
<keyword evidence="2" id="KW-0479">Metal-binding</keyword>
<feature type="domain" description="4Fe-4S ferredoxin-type" evidence="5">
    <location>
        <begin position="49"/>
        <end position="80"/>
    </location>
</feature>
<accession>A0A2T0AWC7</accession>
<dbReference type="Pfam" id="PF13247">
    <property type="entry name" value="Fer4_11"/>
    <property type="match status" value="2"/>
</dbReference>
<dbReference type="Gene3D" id="3.30.70.20">
    <property type="match status" value="2"/>
</dbReference>
<protein>
    <submittedName>
        <fullName evidence="6">Tetrathionate reductase subunit B</fullName>
    </submittedName>
</protein>
<dbReference type="InterPro" id="IPR050954">
    <property type="entry name" value="ET_IronSulfur_Cluster-Binding"/>
</dbReference>
<evidence type="ECO:0000256" key="2">
    <source>
        <dbReference type="ARBA" id="ARBA00022723"/>
    </source>
</evidence>
<dbReference type="GO" id="GO:0046872">
    <property type="term" value="F:metal ion binding"/>
    <property type="evidence" value="ECO:0007669"/>
    <property type="project" value="UniProtKB-KW"/>
</dbReference>
<feature type="domain" description="4Fe-4S ferredoxin-type" evidence="5">
    <location>
        <begin position="4"/>
        <end position="34"/>
    </location>
</feature>
<keyword evidence="3" id="KW-0408">Iron</keyword>
<dbReference type="OrthoDB" id="1722024at2"/>
<dbReference type="PROSITE" id="PS00198">
    <property type="entry name" value="4FE4S_FER_1"/>
    <property type="match status" value="1"/>
</dbReference>
<keyword evidence="1" id="KW-0004">4Fe-4S</keyword>
<evidence type="ECO:0000313" key="6">
    <source>
        <dbReference type="EMBL" id="PRR75044.1"/>
    </source>
</evidence>
<dbReference type="PROSITE" id="PS51379">
    <property type="entry name" value="4FE4S_FER_2"/>
    <property type="match status" value="3"/>
</dbReference>
<evidence type="ECO:0000259" key="5">
    <source>
        <dbReference type="PROSITE" id="PS51379"/>
    </source>
</evidence>
<dbReference type="Proteomes" id="UP000238415">
    <property type="component" value="Unassembled WGS sequence"/>
</dbReference>
<keyword evidence="4" id="KW-0411">Iron-sulfur</keyword>
<reference evidence="6 7" key="1">
    <citation type="submission" date="2018-03" db="EMBL/GenBank/DDBJ databases">
        <title>Genome sequence of Moorella humiferrea DSM 23265.</title>
        <authorList>
            <person name="Poehlein A."/>
            <person name="Daniel R."/>
        </authorList>
    </citation>
    <scope>NUCLEOTIDE SEQUENCE [LARGE SCALE GENOMIC DNA]</scope>
    <source>
        <strain evidence="6 7">DSM 23265</strain>
    </source>
</reference>
<evidence type="ECO:0000256" key="3">
    <source>
        <dbReference type="ARBA" id="ARBA00023004"/>
    </source>
</evidence>
<comment type="caution">
    <text evidence="6">The sequence shown here is derived from an EMBL/GenBank/DDBJ whole genome shotgun (WGS) entry which is preliminary data.</text>
</comment>
<evidence type="ECO:0000256" key="1">
    <source>
        <dbReference type="ARBA" id="ARBA00022485"/>
    </source>
</evidence>
<dbReference type="CDD" id="cd10551">
    <property type="entry name" value="PsrB"/>
    <property type="match status" value="1"/>
</dbReference>
<evidence type="ECO:0000256" key="4">
    <source>
        <dbReference type="ARBA" id="ARBA00023014"/>
    </source>
</evidence>
<sequence>MTRLAMIFDLKKCAGCYACVVSCKMENGTRPGVNWNHVHTVEWAEFPSARQTFIPTQCMHCDNPPCVKVCPTGASTKMENGIVAVDYDKCIGCRYCLSACPYEARIMNERETTNFKDKLMPYEEELYKNHRLNVAEKCTFCIHRVTNGKLPACVVNCPGKARIFGDLDAPDSAVKKYIEKHQAINIKGTSIYYVPPAGLDLSKLPPDLQEPAFVSFWKEVVHPAGKAVMGIAAVAVASSIVIHSIRKGE</sequence>
<dbReference type="InterPro" id="IPR017900">
    <property type="entry name" value="4Fe4S_Fe_S_CS"/>
</dbReference>
<feature type="domain" description="4Fe-4S ferredoxin-type" evidence="5">
    <location>
        <begin position="81"/>
        <end position="110"/>
    </location>
</feature>
<dbReference type="GO" id="GO:0051539">
    <property type="term" value="F:4 iron, 4 sulfur cluster binding"/>
    <property type="evidence" value="ECO:0007669"/>
    <property type="project" value="UniProtKB-KW"/>
</dbReference>